<keyword evidence="4" id="KW-1185">Reference proteome</keyword>
<comment type="similarity">
    <text evidence="1 2">Belongs to the outer membrane factor (OMF) (TC 1.B.17) family.</text>
</comment>
<dbReference type="PROSITE" id="PS51257">
    <property type="entry name" value="PROKAR_LIPOPROTEIN"/>
    <property type="match status" value="1"/>
</dbReference>
<keyword evidence="2" id="KW-0564">Palmitate</keyword>
<keyword evidence="2" id="KW-0812">Transmembrane</keyword>
<dbReference type="Gene3D" id="1.20.1600.10">
    <property type="entry name" value="Outer membrane efflux proteins (OEP)"/>
    <property type="match status" value="1"/>
</dbReference>
<accession>A0ABU8Q579</accession>
<feature type="chain" id="PRO_5044999833" evidence="2">
    <location>
        <begin position="24"/>
        <end position="495"/>
    </location>
</feature>
<comment type="subcellular location">
    <subcellularLocation>
        <location evidence="2">Cell membrane</location>
        <topology evidence="2">Lipid-anchor</topology>
    </subcellularLocation>
</comment>
<feature type="signal peptide" evidence="2">
    <location>
        <begin position="1"/>
        <end position="23"/>
    </location>
</feature>
<dbReference type="Proteomes" id="UP001380365">
    <property type="component" value="Unassembled WGS sequence"/>
</dbReference>
<comment type="caution">
    <text evidence="3">The sequence shown here is derived from an EMBL/GenBank/DDBJ whole genome shotgun (WGS) entry which is preliminary data.</text>
</comment>
<keyword evidence="2" id="KW-0732">Signal</keyword>
<keyword evidence="2" id="KW-0449">Lipoprotein</keyword>
<evidence type="ECO:0000256" key="2">
    <source>
        <dbReference type="RuleBase" id="RU362097"/>
    </source>
</evidence>
<protein>
    <submittedName>
        <fullName evidence="3">Efflux transporter outer membrane subunit</fullName>
    </submittedName>
</protein>
<dbReference type="Gene3D" id="2.20.200.10">
    <property type="entry name" value="Outer membrane efflux proteins (OEP)"/>
    <property type="match status" value="1"/>
</dbReference>
<evidence type="ECO:0000256" key="1">
    <source>
        <dbReference type="ARBA" id="ARBA00007613"/>
    </source>
</evidence>
<name>A0ABU8Q579_9SPHN</name>
<dbReference type="NCBIfam" id="TIGR01845">
    <property type="entry name" value="outer_NodT"/>
    <property type="match status" value="1"/>
</dbReference>
<reference evidence="3 4" key="1">
    <citation type="submission" date="2023-12" db="EMBL/GenBank/DDBJ databases">
        <title>Gut-associated functions are favored during microbiome assembly across C. elegans life.</title>
        <authorList>
            <person name="Zimmermann J."/>
        </authorList>
    </citation>
    <scope>NUCLEOTIDE SEQUENCE [LARGE SCALE GENOMIC DNA]</scope>
    <source>
        <strain evidence="3 4">JUb134</strain>
    </source>
</reference>
<evidence type="ECO:0000313" key="4">
    <source>
        <dbReference type="Proteomes" id="UP001380365"/>
    </source>
</evidence>
<keyword evidence="2" id="KW-1134">Transmembrane beta strand</keyword>
<dbReference type="InterPro" id="IPR003423">
    <property type="entry name" value="OMP_efflux"/>
</dbReference>
<organism evidence="3 4">
    <name type="scientific">Sphingomonas molluscorum</name>
    <dbReference type="NCBI Taxonomy" id="418184"/>
    <lineage>
        <taxon>Bacteria</taxon>
        <taxon>Pseudomonadati</taxon>
        <taxon>Pseudomonadota</taxon>
        <taxon>Alphaproteobacteria</taxon>
        <taxon>Sphingomonadales</taxon>
        <taxon>Sphingomonadaceae</taxon>
        <taxon>Sphingomonas</taxon>
    </lineage>
</organism>
<gene>
    <name evidence="3" type="ORF">WH159_10180</name>
</gene>
<proteinExistence type="inferred from homology"/>
<keyword evidence="2" id="KW-0472">Membrane</keyword>
<dbReference type="PANTHER" id="PTHR30203">
    <property type="entry name" value="OUTER MEMBRANE CATION EFFLUX PROTEIN"/>
    <property type="match status" value="1"/>
</dbReference>
<dbReference type="InterPro" id="IPR010131">
    <property type="entry name" value="MdtP/NodT-like"/>
</dbReference>
<dbReference type="Pfam" id="PF02321">
    <property type="entry name" value="OEP"/>
    <property type="match status" value="2"/>
</dbReference>
<dbReference type="EMBL" id="JBBGZA010000001">
    <property type="protein sequence ID" value="MEJ5094903.1"/>
    <property type="molecule type" value="Genomic_DNA"/>
</dbReference>
<sequence>MRTLPLLVLPLSLAACTMGPDYAGPPVTPSRAPGAGFVRATNAVQAAAVPGVANWWTALRDPQLDALEQRALAANPSIAVAQARVRQARGALRLERANRLPSANASGSYLHAELPGIDLGSLTDGSGDGETPDAGAGEGIADGDSIGVDFFNLGFDASWEIDLFGRRRRTVEAARAAAEGAEANLADAQVQLTAEVAQAYVALRDRQARVALSQRSSEMQRRILGLTEERYARGTVSALDVERLRLQVENTDAELVPLNAEVASYLNALAVLVGEAPGALDDALKAPAPIPLVPAQVAVGDPASLLQRRPDIRAAERQLASRTARVGVAEAARFPSLNLQGMLGLGGTSIADVVDPDNLLTLASPMLQWNLLDFGRGRARVEQAEGERDEAEASYRQAVLGALRDAEDALARFGARRQTLVSLVRAKASADRASTLMQQRFRAGTATLIDTLDVERQRVAAEQQLSVATAGLTTDYVALQKSLGLGWSAPTAAAP</sequence>
<dbReference type="PANTHER" id="PTHR30203:SF25">
    <property type="entry name" value="OUTER MEMBRANE PROTEIN-RELATED"/>
    <property type="match status" value="1"/>
</dbReference>
<dbReference type="SUPFAM" id="SSF56954">
    <property type="entry name" value="Outer membrane efflux proteins (OEP)"/>
    <property type="match status" value="1"/>
</dbReference>
<dbReference type="RefSeq" id="WP_132883769.1">
    <property type="nucleotide sequence ID" value="NZ_JBBGZA010000001.1"/>
</dbReference>
<evidence type="ECO:0000313" key="3">
    <source>
        <dbReference type="EMBL" id="MEJ5094903.1"/>
    </source>
</evidence>